<sequence length="39" mass="4337">ACMPLSCRPPMKRLSRWPNPDRKSHPPLSNPVLSLGPEA</sequence>
<name>D2HPQ0_AILME</name>
<gene>
    <name evidence="2" type="ORF">PANDA_013766</name>
</gene>
<feature type="non-terminal residue" evidence="2">
    <location>
        <position position="39"/>
    </location>
</feature>
<feature type="region of interest" description="Disordered" evidence="1">
    <location>
        <begin position="1"/>
        <end position="39"/>
    </location>
</feature>
<feature type="non-terminal residue" evidence="2">
    <location>
        <position position="1"/>
    </location>
</feature>
<evidence type="ECO:0000313" key="2">
    <source>
        <dbReference type="EMBL" id="EFB20677.1"/>
    </source>
</evidence>
<dbReference type="EMBL" id="GL193143">
    <property type="protein sequence ID" value="EFB20677.1"/>
    <property type="molecule type" value="Genomic_DNA"/>
</dbReference>
<organism evidence="2">
    <name type="scientific">Ailuropoda melanoleuca</name>
    <name type="common">Giant panda</name>
    <dbReference type="NCBI Taxonomy" id="9646"/>
    <lineage>
        <taxon>Eukaryota</taxon>
        <taxon>Metazoa</taxon>
        <taxon>Chordata</taxon>
        <taxon>Craniata</taxon>
        <taxon>Vertebrata</taxon>
        <taxon>Euteleostomi</taxon>
        <taxon>Mammalia</taxon>
        <taxon>Eutheria</taxon>
        <taxon>Laurasiatheria</taxon>
        <taxon>Carnivora</taxon>
        <taxon>Caniformia</taxon>
        <taxon>Ursidae</taxon>
        <taxon>Ailuropoda</taxon>
    </lineage>
</organism>
<dbReference type="AlphaFoldDB" id="D2HPQ0"/>
<proteinExistence type="predicted"/>
<accession>D2HPQ0</accession>
<reference evidence="2" key="1">
    <citation type="journal article" date="2010" name="Nature">
        <title>The sequence and de novo assembly of the giant panda genome.</title>
        <authorList>
            <person name="Li R."/>
            <person name="Fan W."/>
            <person name="Tian G."/>
            <person name="Zhu H."/>
            <person name="He L."/>
            <person name="Cai J."/>
            <person name="Huang Q."/>
            <person name="Cai Q."/>
            <person name="Li B."/>
            <person name="Bai Y."/>
            <person name="Zhang Z."/>
            <person name="Zhang Y."/>
            <person name="Wang W."/>
            <person name="Li J."/>
            <person name="Wei F."/>
            <person name="Li H."/>
            <person name="Jian M."/>
            <person name="Li J."/>
            <person name="Zhang Z."/>
            <person name="Nielsen R."/>
            <person name="Li D."/>
            <person name="Gu W."/>
            <person name="Yang Z."/>
            <person name="Xuan Z."/>
            <person name="Ryder O.A."/>
            <person name="Leung F.C."/>
            <person name="Zhou Y."/>
            <person name="Cao J."/>
            <person name="Sun X."/>
            <person name="Fu Y."/>
            <person name="Fang X."/>
            <person name="Guo X."/>
            <person name="Wang B."/>
            <person name="Hou R."/>
            <person name="Shen F."/>
            <person name="Mu B."/>
            <person name="Ni P."/>
            <person name="Lin R."/>
            <person name="Qian W."/>
            <person name="Wang G."/>
            <person name="Yu C."/>
            <person name="Nie W."/>
            <person name="Wang J."/>
            <person name="Wu Z."/>
            <person name="Liang H."/>
            <person name="Min J."/>
            <person name="Wu Q."/>
            <person name="Cheng S."/>
            <person name="Ruan J."/>
            <person name="Wang M."/>
            <person name="Shi Z."/>
            <person name="Wen M."/>
            <person name="Liu B."/>
            <person name="Ren X."/>
            <person name="Zheng H."/>
            <person name="Dong D."/>
            <person name="Cook K."/>
            <person name="Shan G."/>
            <person name="Zhang H."/>
            <person name="Kosiol C."/>
            <person name="Xie X."/>
            <person name="Lu Z."/>
            <person name="Zheng H."/>
            <person name="Li Y."/>
            <person name="Steiner C.C."/>
            <person name="Lam T.T."/>
            <person name="Lin S."/>
            <person name="Zhang Q."/>
            <person name="Li G."/>
            <person name="Tian J."/>
            <person name="Gong T."/>
            <person name="Liu H."/>
            <person name="Zhang D."/>
            <person name="Fang L."/>
            <person name="Ye C."/>
            <person name="Zhang J."/>
            <person name="Hu W."/>
            <person name="Xu A."/>
            <person name="Ren Y."/>
            <person name="Zhang G."/>
            <person name="Bruford M.W."/>
            <person name="Li Q."/>
            <person name="Ma L."/>
            <person name="Guo Y."/>
            <person name="An N."/>
            <person name="Hu Y."/>
            <person name="Zheng Y."/>
            <person name="Shi Y."/>
            <person name="Li Z."/>
            <person name="Liu Q."/>
            <person name="Chen Y."/>
            <person name="Zhao J."/>
            <person name="Qu N."/>
            <person name="Zhao S."/>
            <person name="Tian F."/>
            <person name="Wang X."/>
            <person name="Wang H."/>
            <person name="Xu L."/>
            <person name="Liu X."/>
            <person name="Vinar T."/>
            <person name="Wang Y."/>
            <person name="Lam T.W."/>
            <person name="Yiu S.M."/>
            <person name="Liu S."/>
            <person name="Zhang H."/>
            <person name="Li D."/>
            <person name="Huang Y."/>
            <person name="Wang X."/>
            <person name="Yang G."/>
            <person name="Jiang Z."/>
            <person name="Wang J."/>
            <person name="Qin N."/>
            <person name="Li L."/>
            <person name="Li J."/>
            <person name="Bolund L."/>
            <person name="Kristiansen K."/>
            <person name="Wong G.K."/>
            <person name="Olson M."/>
            <person name="Zhang X."/>
            <person name="Li S."/>
            <person name="Yang H."/>
            <person name="Wang J."/>
            <person name="Wang J."/>
        </authorList>
    </citation>
    <scope>NUCLEOTIDE SEQUENCE [LARGE SCALE GENOMIC DNA]</scope>
</reference>
<protein>
    <submittedName>
        <fullName evidence="2">Uncharacterized protein</fullName>
    </submittedName>
</protein>
<dbReference type="InParanoid" id="D2HPQ0"/>
<evidence type="ECO:0000256" key="1">
    <source>
        <dbReference type="SAM" id="MobiDB-lite"/>
    </source>
</evidence>